<evidence type="ECO:0000256" key="2">
    <source>
        <dbReference type="ARBA" id="ARBA00004125"/>
    </source>
</evidence>
<dbReference type="STRING" id="52670.A0A2I4CB46"/>
<evidence type="ECO:0000256" key="13">
    <source>
        <dbReference type="ARBA" id="ARBA00034105"/>
    </source>
</evidence>
<evidence type="ECO:0000256" key="12">
    <source>
        <dbReference type="ARBA" id="ARBA00023329"/>
    </source>
</evidence>
<keyword evidence="12" id="KW-0968">Cytoplasmic vesicle</keyword>
<dbReference type="GO" id="GO:0048490">
    <property type="term" value="P:anterograde synaptic vesicle transport"/>
    <property type="evidence" value="ECO:0007669"/>
    <property type="project" value="TreeGrafter"/>
</dbReference>
<dbReference type="InParanoid" id="A0A2I4CB46"/>
<evidence type="ECO:0000256" key="16">
    <source>
        <dbReference type="SAM" id="Coils"/>
    </source>
</evidence>
<dbReference type="GO" id="GO:0031083">
    <property type="term" value="C:BLOC-1 complex"/>
    <property type="evidence" value="ECO:0007669"/>
    <property type="project" value="TreeGrafter"/>
</dbReference>
<dbReference type="GO" id="GO:0033162">
    <property type="term" value="C:melanosome membrane"/>
    <property type="evidence" value="ECO:0007669"/>
    <property type="project" value="UniProtKB-SubCell"/>
</dbReference>
<keyword evidence="6" id="KW-0967">Endosome</keyword>
<reference evidence="19" key="1">
    <citation type="submission" date="2025-08" db="UniProtKB">
        <authorList>
            <consortium name="RefSeq"/>
        </authorList>
    </citation>
    <scope>IDENTIFICATION</scope>
</reference>
<evidence type="ECO:0000313" key="19">
    <source>
        <dbReference type="RefSeq" id="XP_013877215.1"/>
    </source>
</evidence>
<dbReference type="PANTHER" id="PTHR16294">
    <property type="entry name" value="DYSTROBREVIN BINDING PROTEIN 1 DYSBINDIN"/>
    <property type="match status" value="1"/>
</dbReference>
<evidence type="ECO:0000256" key="10">
    <source>
        <dbReference type="ARBA" id="ARBA00023136"/>
    </source>
</evidence>
<dbReference type="GO" id="GO:2000300">
    <property type="term" value="P:regulation of synaptic vesicle exocytosis"/>
    <property type="evidence" value="ECO:0007669"/>
    <property type="project" value="TreeGrafter"/>
</dbReference>
<gene>
    <name evidence="19" type="primary">LOC106527010</name>
</gene>
<feature type="region of interest" description="Disordered" evidence="17">
    <location>
        <begin position="254"/>
        <end position="350"/>
    </location>
</feature>
<evidence type="ECO:0000256" key="11">
    <source>
        <dbReference type="ARBA" id="ARBA00023242"/>
    </source>
</evidence>
<dbReference type="Proteomes" id="UP000192220">
    <property type="component" value="Unplaced"/>
</dbReference>
<evidence type="ECO:0000256" key="7">
    <source>
        <dbReference type="ARBA" id="ARBA00022824"/>
    </source>
</evidence>
<keyword evidence="11" id="KW-0539">Nucleus</keyword>
<dbReference type="InterPro" id="IPR007531">
    <property type="entry name" value="Dysbindin"/>
</dbReference>
<feature type="coiled-coil region" evidence="16">
    <location>
        <begin position="111"/>
        <end position="201"/>
    </location>
</feature>
<evidence type="ECO:0000256" key="9">
    <source>
        <dbReference type="ARBA" id="ARBA00023054"/>
    </source>
</evidence>
<dbReference type="GO" id="GO:0005783">
    <property type="term" value="C:endoplasmic reticulum"/>
    <property type="evidence" value="ECO:0007669"/>
    <property type="project" value="UniProtKB-SubCell"/>
</dbReference>
<sequence>MFENFRGKLHTVQQDFSSSFKTLGDISRETKLKKRSRFEESSPHFSAGLEILSRYEKSWFMLHKRTKDCAQAAESVDGDIVMLSALWEKRKAALTQLQEQLRCLPDFIRELDAITANIAHLEGDFEEMESKLVYLETLCCQCEQQTVKTHHMTELDAYKKKKRKEVELLEAELNCEHAQRLAELELAMQHKLRERQKVYEEAFHQDVEQYLSTGCLQNRESAGPDVSILDEMTVTNLSDQEALDDFLNSAGEDISAGSSLTSGPDPESCSSESLTQAPPVDNHLSNQTGEWQEEEDSAEPMVQSDEEDVQADMSLVALQDAGTTWGSDESDSAGDQPPHVFTGCHNPGTL</sequence>
<protein>
    <submittedName>
        <fullName evidence="19">Dysbindin-A</fullName>
    </submittedName>
</protein>
<dbReference type="GO" id="GO:0030672">
    <property type="term" value="C:synaptic vesicle membrane"/>
    <property type="evidence" value="ECO:0007669"/>
    <property type="project" value="UniProtKB-SubCell"/>
</dbReference>
<keyword evidence="18" id="KW-1185">Reference proteome</keyword>
<evidence type="ECO:0000256" key="1">
    <source>
        <dbReference type="ARBA" id="ARBA00004123"/>
    </source>
</evidence>
<evidence type="ECO:0000256" key="6">
    <source>
        <dbReference type="ARBA" id="ARBA00022753"/>
    </source>
</evidence>
<keyword evidence="5" id="KW-0963">Cytoplasm</keyword>
<dbReference type="GeneID" id="106527010"/>
<evidence type="ECO:0000256" key="15">
    <source>
        <dbReference type="ARBA" id="ARBA00037838"/>
    </source>
</evidence>
<name>A0A2I4CB46_AUSLI</name>
<dbReference type="Pfam" id="PF04440">
    <property type="entry name" value="Dysbindin"/>
    <property type="match status" value="1"/>
</dbReference>
<dbReference type="GO" id="GO:0005634">
    <property type="term" value="C:nucleus"/>
    <property type="evidence" value="ECO:0007669"/>
    <property type="project" value="UniProtKB-SubCell"/>
</dbReference>
<evidence type="ECO:0000256" key="5">
    <source>
        <dbReference type="ARBA" id="ARBA00022490"/>
    </source>
</evidence>
<dbReference type="GO" id="GO:0031175">
    <property type="term" value="P:neuron projection development"/>
    <property type="evidence" value="ECO:0007669"/>
    <property type="project" value="TreeGrafter"/>
</dbReference>
<evidence type="ECO:0000256" key="14">
    <source>
        <dbReference type="ARBA" id="ARBA00037798"/>
    </source>
</evidence>
<comment type="subcellular location">
    <subcellularLocation>
        <location evidence="15">Cytoplasmic vesicle</location>
        <location evidence="15">Secretory vesicle</location>
        <location evidence="15">Synaptic vesicle membrane</location>
        <topology evidence="15">Peripheral membrane protein</topology>
        <orientation evidence="15">Cytoplasmic side</orientation>
    </subcellularLocation>
    <subcellularLocation>
        <location evidence="3">Endoplasmic reticulum</location>
    </subcellularLocation>
    <subcellularLocation>
        <location evidence="2">Endosome membrane</location>
        <topology evidence="2">Peripheral membrane protein</topology>
        <orientation evidence="2">Cytoplasmic side</orientation>
    </subcellularLocation>
    <subcellularLocation>
        <location evidence="14">Melanosome membrane</location>
        <topology evidence="14">Peripheral membrane protein</topology>
        <orientation evidence="14">Cytoplasmic side</orientation>
    </subcellularLocation>
    <subcellularLocation>
        <location evidence="1">Nucleus</location>
    </subcellularLocation>
    <subcellularLocation>
        <location evidence="13">Postsynaptic density</location>
    </subcellularLocation>
</comment>
<accession>A0A2I4CB46</accession>
<keyword evidence="7" id="KW-0256">Endoplasmic reticulum</keyword>
<evidence type="ECO:0000256" key="4">
    <source>
        <dbReference type="ARBA" id="ARBA00008686"/>
    </source>
</evidence>
<evidence type="ECO:0000256" key="8">
    <source>
        <dbReference type="ARBA" id="ARBA00023018"/>
    </source>
</evidence>
<evidence type="ECO:0000313" key="18">
    <source>
        <dbReference type="Proteomes" id="UP000192220"/>
    </source>
</evidence>
<dbReference type="GO" id="GO:0060155">
    <property type="term" value="P:platelet dense granule organization"/>
    <property type="evidence" value="ECO:0007669"/>
    <property type="project" value="TreeGrafter"/>
</dbReference>
<dbReference type="FunCoup" id="A0A2I4CB46">
    <property type="interactions" value="481"/>
</dbReference>
<evidence type="ECO:0000256" key="17">
    <source>
        <dbReference type="SAM" id="MobiDB-lite"/>
    </source>
</evidence>
<keyword evidence="9 16" id="KW-0175">Coiled coil</keyword>
<dbReference type="KEGG" id="alim:106527010"/>
<dbReference type="GO" id="GO:0005886">
    <property type="term" value="C:plasma membrane"/>
    <property type="evidence" value="ECO:0007669"/>
    <property type="project" value="TreeGrafter"/>
</dbReference>
<proteinExistence type="inferred from homology"/>
<dbReference type="AlphaFoldDB" id="A0A2I4CB46"/>
<feature type="compositionally biased region" description="Polar residues" evidence="17">
    <location>
        <begin position="256"/>
        <end position="276"/>
    </location>
</feature>
<comment type="similarity">
    <text evidence="4">Belongs to the dysbindin family.</text>
</comment>
<keyword evidence="10" id="KW-0472">Membrane</keyword>
<dbReference type="OrthoDB" id="2445127at2759"/>
<dbReference type="RefSeq" id="XP_013877215.1">
    <property type="nucleotide sequence ID" value="XM_014021761.1"/>
</dbReference>
<evidence type="ECO:0000256" key="3">
    <source>
        <dbReference type="ARBA" id="ARBA00004240"/>
    </source>
</evidence>
<keyword evidence="8" id="KW-0770">Synapse</keyword>
<dbReference type="PANTHER" id="PTHR16294:SF5">
    <property type="entry name" value="DYSBINDIN"/>
    <property type="match status" value="1"/>
</dbReference>
<dbReference type="GO" id="GO:0014069">
    <property type="term" value="C:postsynaptic density"/>
    <property type="evidence" value="ECO:0007669"/>
    <property type="project" value="UniProtKB-SubCell"/>
</dbReference>
<organism evidence="18 19">
    <name type="scientific">Austrofundulus limnaeus</name>
    <name type="common">Annual killifish</name>
    <dbReference type="NCBI Taxonomy" id="52670"/>
    <lineage>
        <taxon>Eukaryota</taxon>
        <taxon>Metazoa</taxon>
        <taxon>Chordata</taxon>
        <taxon>Craniata</taxon>
        <taxon>Vertebrata</taxon>
        <taxon>Euteleostomi</taxon>
        <taxon>Actinopterygii</taxon>
        <taxon>Neopterygii</taxon>
        <taxon>Teleostei</taxon>
        <taxon>Neoteleostei</taxon>
        <taxon>Acanthomorphata</taxon>
        <taxon>Ovalentaria</taxon>
        <taxon>Atherinomorphae</taxon>
        <taxon>Cyprinodontiformes</taxon>
        <taxon>Rivulidae</taxon>
        <taxon>Austrofundulus</taxon>
    </lineage>
</organism>
<dbReference type="GO" id="GO:1904115">
    <property type="term" value="C:axon cytoplasm"/>
    <property type="evidence" value="ECO:0007669"/>
    <property type="project" value="GOC"/>
</dbReference>
<feature type="compositionally biased region" description="Acidic residues" evidence="17">
    <location>
        <begin position="291"/>
        <end position="310"/>
    </location>
</feature>
<dbReference type="GO" id="GO:0010008">
    <property type="term" value="C:endosome membrane"/>
    <property type="evidence" value="ECO:0007669"/>
    <property type="project" value="UniProtKB-SubCell"/>
</dbReference>